<dbReference type="GO" id="GO:0003677">
    <property type="term" value="F:DNA binding"/>
    <property type="evidence" value="ECO:0007669"/>
    <property type="project" value="UniProtKB-UniRule"/>
</dbReference>
<dbReference type="Gene3D" id="1.10.10.990">
    <property type="match status" value="1"/>
</dbReference>
<dbReference type="CDD" id="cd22353">
    <property type="entry name" value="RecC_C-like"/>
    <property type="match status" value="1"/>
</dbReference>
<reference evidence="14 15" key="1">
    <citation type="submission" date="2018-10" db="EMBL/GenBank/DDBJ databases">
        <title>New species genome.</title>
        <authorList>
            <person name="Li Y."/>
        </authorList>
    </citation>
    <scope>NUCLEOTIDE SEQUENCE [LARGE SCALE GENOMIC DNA]</scope>
    <source>
        <strain evidence="14 15">L6_4B</strain>
    </source>
</reference>
<evidence type="ECO:0000256" key="6">
    <source>
        <dbReference type="ARBA" id="ARBA00022839"/>
    </source>
</evidence>
<comment type="miscellaneous">
    <text evidence="10">In the RecBCD complex, RecB has a slow 3'-5' helicase, an exonuclease activity and loads RecA onto ssDNA, RecD has a fast 5'-3' helicase activity, while RecC stimulates the ATPase and processivity of the RecB helicase and contributes to recognition of the Chi site.</text>
</comment>
<dbReference type="NCBIfam" id="TIGR01450">
    <property type="entry name" value="recC"/>
    <property type="match status" value="1"/>
</dbReference>
<evidence type="ECO:0000256" key="3">
    <source>
        <dbReference type="ARBA" id="ARBA00022763"/>
    </source>
</evidence>
<comment type="caution">
    <text evidence="14">The sequence shown here is derived from an EMBL/GenBank/DDBJ whole genome shotgun (WGS) entry which is preliminary data.</text>
</comment>
<dbReference type="GO" id="GO:0009338">
    <property type="term" value="C:exodeoxyribonuclease V complex"/>
    <property type="evidence" value="ECO:0007669"/>
    <property type="project" value="InterPro"/>
</dbReference>
<dbReference type="Gene3D" id="3.40.50.10930">
    <property type="match status" value="1"/>
</dbReference>
<feature type="domain" description="RecC C-terminal" evidence="13">
    <location>
        <begin position="845"/>
        <end position="1063"/>
    </location>
</feature>
<keyword evidence="5 10" id="KW-0347">Helicase</keyword>
<dbReference type="AlphaFoldDB" id="A0A3N0UIC1"/>
<keyword evidence="1 10" id="KW-0540">Nuclease</keyword>
<evidence type="ECO:0000256" key="2">
    <source>
        <dbReference type="ARBA" id="ARBA00022741"/>
    </source>
</evidence>
<dbReference type="InterPro" id="IPR027417">
    <property type="entry name" value="P-loop_NTPase"/>
</dbReference>
<evidence type="ECO:0000256" key="12">
    <source>
        <dbReference type="SAM" id="MobiDB-lite"/>
    </source>
</evidence>
<keyword evidence="4 10" id="KW-0378">Hydrolase</keyword>
<dbReference type="Gene3D" id="1.10.10.160">
    <property type="match status" value="1"/>
</dbReference>
<sequence length="1138" mass="130890">MFTVYHSNQLDILKELTVVLMQQQPLTDPFQQEVVLVQSPGMAQWLQIELAEKFHIAANIQFPLPGVFLWDMCRRLIPEIPKESAFGKEAMSWKLMHLLPQQLDDPAFALLAHYLEEDDGDRKLHQLAGRTADLFDQYLIYRPDWIMRWQQGQWVDEAGEAQQWQAPLWRRLVEYTQSLGQLEWHHTILYQRFIQVLDRAESRPPGLPDRVFICGISALPPVYLQALKALGKHIDVHLLFTNPCRYYWGDIQDEASLARLKGRQWRLYQHRQMTAESRPLFRDPTRAESLFKEDGEQNVGNPLLASWGKLGRDNLHLLEQLDEANGVSAYVDIEAQHLLSALQRDILELEDSRVVVTGNNSEIAPAADDSVEKKRRKRPLMPEDRSVSVHACHSPQREVEVLHDQLLAMMADDPELMPRDIIVMVADIDSYSPFIQAVFGNAPEDRYLPFSISDQRARHAHPALQAVLTLLELPTSRFMAEQVLALLEVPALANRFGIHEEGLRRLRLWVTESGIRWGLDDDNVRELMLPPTGQHTWRFGITRMLLGYAMDSHAGDWRGVLPYDESSGLIAELAGQLADLLMRLSQWRQRLQQLRTLEEWQPLCRQLVDDFFLPDGDAEAALTLIEEHWQQIINTGMLARYPQPVSVTLLRSSLSGRLDRERLSQRFLAGTVNFCTLMPMRSIPFKVVCLLGMNDGVYPRTLPPLGFDLMSRHRRRGDRSRREDDRYLFLEALLSAQNRLYISYIGHSIQDNSQRFPSVLVSELLDYIAQSYCVPGDEDLNGDVGVERLLAELCCEHPRMPFDADNFVADGTSQSFAAEWLAAAGREGESQPPFDLPLPEQQYSEVTLDELRRFYRHPVRAFFQLRLGVNFVLDDQELREEEPFLVDHLDRYQMNTLLMNALINDGDVELLFRRVRAAGALPYGAFGELYWQTQLDEMRNLAARVREERQLETLDSQELDIMLDGVRVTGWLTQIQHDGLLRWRPGKISLVDGMMLWLEHLIYCLSGGQGESRIYGREDGGWRFPSLSEAQAREFMALMINGYQQGMNQPLLLLNRSGGAWLKVVYDRDSDSLLTDDASLNKAQQKLLEAWQGTYNLPGEGEDYYLQRIVREMDSERIAQVTAAAATWLLPAVRFNQF</sequence>
<dbReference type="PIRSF" id="PIRSF000980">
    <property type="entry name" value="RecC"/>
    <property type="match status" value="1"/>
</dbReference>
<dbReference type="Pfam" id="PF04257">
    <property type="entry name" value="Exonuc_V_gamma"/>
    <property type="match status" value="1"/>
</dbReference>
<evidence type="ECO:0000256" key="11">
    <source>
        <dbReference type="SAM" id="Coils"/>
    </source>
</evidence>
<dbReference type="OrthoDB" id="9762834at2"/>
<evidence type="ECO:0000256" key="4">
    <source>
        <dbReference type="ARBA" id="ARBA00022801"/>
    </source>
</evidence>
<dbReference type="EMBL" id="RJUJ01000008">
    <property type="protein sequence ID" value="ROH80052.1"/>
    <property type="molecule type" value="Genomic_DNA"/>
</dbReference>
<evidence type="ECO:0000313" key="14">
    <source>
        <dbReference type="EMBL" id="ROH80052.1"/>
    </source>
</evidence>
<dbReference type="PANTHER" id="PTHR30591">
    <property type="entry name" value="RECBCD ENZYME SUBUNIT RECC"/>
    <property type="match status" value="1"/>
</dbReference>
<keyword evidence="11" id="KW-0175">Coiled coil</keyword>
<evidence type="ECO:0000256" key="1">
    <source>
        <dbReference type="ARBA" id="ARBA00022722"/>
    </source>
</evidence>
<protein>
    <recommendedName>
        <fullName evidence="10">RecBCD enzyme subunit RecC</fullName>
    </recommendedName>
    <alternativeName>
        <fullName evidence="10">Exonuclease V subunit RecC</fullName>
        <shortName evidence="10">ExoV subunit RecC</shortName>
    </alternativeName>
    <alternativeName>
        <fullName evidence="10">Helicase/nuclease RecBCD subunit RecC</fullName>
    </alternativeName>
</protein>
<proteinExistence type="inferred from homology"/>
<accession>A0A3N0UIC1</accession>
<evidence type="ECO:0000259" key="13">
    <source>
        <dbReference type="Pfam" id="PF17946"/>
    </source>
</evidence>
<gene>
    <name evidence="10" type="primary">recC</name>
    <name evidence="14" type="ORF">EC392_09785</name>
</gene>
<keyword evidence="8 10" id="KW-0238">DNA-binding</keyword>
<keyword evidence="2 10" id="KW-0547">Nucleotide-binding</keyword>
<dbReference type="Proteomes" id="UP000274511">
    <property type="component" value="Unassembled WGS sequence"/>
</dbReference>
<evidence type="ECO:0000256" key="10">
    <source>
        <dbReference type="HAMAP-Rule" id="MF_01486"/>
    </source>
</evidence>
<evidence type="ECO:0000256" key="8">
    <source>
        <dbReference type="ARBA" id="ARBA00023125"/>
    </source>
</evidence>
<comment type="subunit">
    <text evidence="10">Heterotrimer of RecB, RecC and RecD. All subunits contribute to DNA-binding.</text>
</comment>
<dbReference type="InterPro" id="IPR041500">
    <property type="entry name" value="RecC_C"/>
</dbReference>
<organism evidence="14 15">
    <name type="scientific">Lonsdalea populi</name>
    <dbReference type="NCBI Taxonomy" id="1172565"/>
    <lineage>
        <taxon>Bacteria</taxon>
        <taxon>Pseudomonadati</taxon>
        <taxon>Pseudomonadota</taxon>
        <taxon>Gammaproteobacteria</taxon>
        <taxon>Enterobacterales</taxon>
        <taxon>Pectobacteriaceae</taxon>
        <taxon>Lonsdalea</taxon>
    </lineage>
</organism>
<dbReference type="Pfam" id="PF17946">
    <property type="entry name" value="RecC_C"/>
    <property type="match status" value="1"/>
</dbReference>
<dbReference type="InterPro" id="IPR013986">
    <property type="entry name" value="DExx_box_DNA_helicase_dom_sf"/>
</dbReference>
<feature type="coiled-coil region" evidence="11">
    <location>
        <begin position="570"/>
        <end position="597"/>
    </location>
</feature>
<comment type="function">
    <text evidence="10">A helicase/nuclease that prepares dsDNA breaks (DSB) for recombinational DNA repair. Binds to DSBs and unwinds DNA via a highly rapid and processive ATP-dependent bidirectional helicase activity. Unwinds dsDNA until it encounters a Chi (crossover hotspot instigator) sequence from the 3' direction. Cuts ssDNA a few nucleotides 3' to the Chi site. The properties and activities of the enzyme are changed at Chi. The Chi-altered holoenzyme produces a long 3'-ssDNA overhang and facilitates RecA-binding to the ssDNA for homologous DNA recombination and repair. Holoenzyme degrades any linearized DNA that is unable to undergo homologous recombination. In the holoenzyme this subunit recognizes the wild-type Chi sequence, and when added to isolated RecB increases its ATP-dependent helicase processivity.</text>
</comment>
<dbReference type="FunFam" id="3.40.50.300:FF:001153">
    <property type="entry name" value="RecBCD enzyme subunit RecC"/>
    <property type="match status" value="1"/>
</dbReference>
<dbReference type="PANTHER" id="PTHR30591:SF1">
    <property type="entry name" value="RECBCD ENZYME SUBUNIT RECC"/>
    <property type="match status" value="1"/>
</dbReference>
<dbReference type="SUPFAM" id="SSF52980">
    <property type="entry name" value="Restriction endonuclease-like"/>
    <property type="match status" value="1"/>
</dbReference>
<keyword evidence="6 10" id="KW-0269">Exonuclease</keyword>
<dbReference type="Gene3D" id="3.40.50.300">
    <property type="entry name" value="P-loop containing nucleotide triphosphate hydrolases"/>
    <property type="match status" value="2"/>
</dbReference>
<dbReference type="InterPro" id="IPR006697">
    <property type="entry name" value="RecC"/>
</dbReference>
<dbReference type="GO" id="GO:0003678">
    <property type="term" value="F:DNA helicase activity"/>
    <property type="evidence" value="ECO:0007669"/>
    <property type="project" value="UniProtKB-UniRule"/>
</dbReference>
<dbReference type="InterPro" id="IPR011335">
    <property type="entry name" value="Restrct_endonuc-II-like"/>
</dbReference>
<dbReference type="HAMAP" id="MF_01486">
    <property type="entry name" value="RecC"/>
    <property type="match status" value="1"/>
</dbReference>
<dbReference type="GO" id="GO:0000724">
    <property type="term" value="P:double-strand break repair via homologous recombination"/>
    <property type="evidence" value="ECO:0007669"/>
    <property type="project" value="UniProtKB-UniRule"/>
</dbReference>
<feature type="region of interest" description="Disordered" evidence="12">
    <location>
        <begin position="367"/>
        <end position="389"/>
    </location>
</feature>
<evidence type="ECO:0000313" key="15">
    <source>
        <dbReference type="Proteomes" id="UP000274511"/>
    </source>
</evidence>
<name>A0A3N0UIC1_9GAMM</name>
<dbReference type="GO" id="GO:0008854">
    <property type="term" value="F:exodeoxyribonuclease V activity"/>
    <property type="evidence" value="ECO:0007669"/>
    <property type="project" value="InterPro"/>
</dbReference>
<evidence type="ECO:0000256" key="9">
    <source>
        <dbReference type="ARBA" id="ARBA00023204"/>
    </source>
</evidence>
<dbReference type="GO" id="GO:0005524">
    <property type="term" value="F:ATP binding"/>
    <property type="evidence" value="ECO:0007669"/>
    <property type="project" value="UniProtKB-UniRule"/>
</dbReference>
<evidence type="ECO:0000256" key="5">
    <source>
        <dbReference type="ARBA" id="ARBA00022806"/>
    </source>
</evidence>
<comment type="similarity">
    <text evidence="10">Belongs to the RecC family.</text>
</comment>
<keyword evidence="7 10" id="KW-0067">ATP-binding</keyword>
<dbReference type="RefSeq" id="WP_112104292.1">
    <property type="nucleotide sequence ID" value="NZ_LUSU01000011.1"/>
</dbReference>
<evidence type="ECO:0000256" key="7">
    <source>
        <dbReference type="ARBA" id="ARBA00022840"/>
    </source>
</evidence>
<keyword evidence="3 10" id="KW-0227">DNA damage</keyword>
<dbReference type="SUPFAM" id="SSF52540">
    <property type="entry name" value="P-loop containing nucleoside triphosphate hydrolases"/>
    <property type="match status" value="2"/>
</dbReference>
<keyword evidence="9 10" id="KW-0234">DNA repair</keyword>
<dbReference type="NCBIfam" id="NF008289">
    <property type="entry name" value="PRK11069.1"/>
    <property type="match status" value="1"/>
</dbReference>